<reference evidence="1" key="1">
    <citation type="submission" date="2021-02" db="EMBL/GenBank/DDBJ databases">
        <authorList>
            <person name="Nowell W R."/>
        </authorList>
    </citation>
    <scope>NUCLEOTIDE SEQUENCE</scope>
</reference>
<evidence type="ECO:0000313" key="2">
    <source>
        <dbReference type="Proteomes" id="UP000663844"/>
    </source>
</evidence>
<dbReference type="EMBL" id="CAJOAZ010028302">
    <property type="protein sequence ID" value="CAF4416449.1"/>
    <property type="molecule type" value="Genomic_DNA"/>
</dbReference>
<feature type="non-terminal residue" evidence="1">
    <location>
        <position position="1"/>
    </location>
</feature>
<organism evidence="1 2">
    <name type="scientific">Adineta steineri</name>
    <dbReference type="NCBI Taxonomy" id="433720"/>
    <lineage>
        <taxon>Eukaryota</taxon>
        <taxon>Metazoa</taxon>
        <taxon>Spiralia</taxon>
        <taxon>Gnathifera</taxon>
        <taxon>Rotifera</taxon>
        <taxon>Eurotatoria</taxon>
        <taxon>Bdelloidea</taxon>
        <taxon>Adinetida</taxon>
        <taxon>Adinetidae</taxon>
        <taxon>Adineta</taxon>
    </lineage>
</organism>
<proteinExistence type="predicted"/>
<dbReference type="Proteomes" id="UP000663844">
    <property type="component" value="Unassembled WGS sequence"/>
</dbReference>
<evidence type="ECO:0000313" key="1">
    <source>
        <dbReference type="EMBL" id="CAF4416449.1"/>
    </source>
</evidence>
<name>A0A820Q7S6_9BILA</name>
<dbReference type="AlphaFoldDB" id="A0A820Q7S6"/>
<gene>
    <name evidence="1" type="ORF">OXD698_LOCUS52364</name>
</gene>
<protein>
    <submittedName>
        <fullName evidence="1">Uncharacterized protein</fullName>
    </submittedName>
</protein>
<comment type="caution">
    <text evidence="1">The sequence shown here is derived from an EMBL/GenBank/DDBJ whole genome shotgun (WGS) entry which is preliminary data.</text>
</comment>
<feature type="non-terminal residue" evidence="1">
    <location>
        <position position="155"/>
    </location>
</feature>
<accession>A0A820Q7S6</accession>
<sequence length="155" mass="18584">MLGQLLVKLSNNLLQLFQQLATKSIDDNEFLTFVNERTRSFLQFLLLLNQHPFHLLSLNSYQALNLFIIRQPTLLSNEQFCLKLIFNLKQSLHRIYFPSSSVTTTTPDDNENEILKKQFIHNQQCFIYALFEYDSEEQFYWKFFSKYRSELQKLI</sequence>